<gene>
    <name evidence="2" type="ORF">ACFFK0_08410</name>
</gene>
<evidence type="ECO:0000313" key="3">
    <source>
        <dbReference type="Proteomes" id="UP001589776"/>
    </source>
</evidence>
<organism evidence="2 3">
    <name type="scientific">Paenibacillus chartarius</name>
    <dbReference type="NCBI Taxonomy" id="747481"/>
    <lineage>
        <taxon>Bacteria</taxon>
        <taxon>Bacillati</taxon>
        <taxon>Bacillota</taxon>
        <taxon>Bacilli</taxon>
        <taxon>Bacillales</taxon>
        <taxon>Paenibacillaceae</taxon>
        <taxon>Paenibacillus</taxon>
    </lineage>
</organism>
<dbReference type="EMBL" id="JBHLWN010000031">
    <property type="protein sequence ID" value="MFC0212483.1"/>
    <property type="molecule type" value="Genomic_DNA"/>
</dbReference>
<keyword evidence="3" id="KW-1185">Reference proteome</keyword>
<dbReference type="Proteomes" id="UP001589776">
    <property type="component" value="Unassembled WGS sequence"/>
</dbReference>
<proteinExistence type="predicted"/>
<reference evidence="2 3" key="1">
    <citation type="submission" date="2024-09" db="EMBL/GenBank/DDBJ databases">
        <authorList>
            <person name="Sun Q."/>
            <person name="Mori K."/>
        </authorList>
    </citation>
    <scope>NUCLEOTIDE SEQUENCE [LARGE SCALE GENOMIC DNA]</scope>
    <source>
        <strain evidence="2 3">CCM 7759</strain>
    </source>
</reference>
<name>A0ABV6DIL5_9BACL</name>
<comment type="caution">
    <text evidence="2">The sequence shown here is derived from an EMBL/GenBank/DDBJ whole genome shotgun (WGS) entry which is preliminary data.</text>
</comment>
<protein>
    <submittedName>
        <fullName evidence="2">Copper amine oxidase N-terminal domain-containing protein</fullName>
    </submittedName>
</protein>
<evidence type="ECO:0000313" key="2">
    <source>
        <dbReference type="EMBL" id="MFC0212483.1"/>
    </source>
</evidence>
<dbReference type="Gene3D" id="3.30.457.10">
    <property type="entry name" value="Copper amine oxidase-like, N-terminal domain"/>
    <property type="match status" value="1"/>
</dbReference>
<evidence type="ECO:0000259" key="1">
    <source>
        <dbReference type="Pfam" id="PF07833"/>
    </source>
</evidence>
<feature type="domain" description="Copper amine oxidase-like N-terminal" evidence="1">
    <location>
        <begin position="203"/>
        <end position="309"/>
    </location>
</feature>
<dbReference type="InterPro" id="IPR012854">
    <property type="entry name" value="Cu_amine_oxidase-like_N"/>
</dbReference>
<dbReference type="InterPro" id="IPR036582">
    <property type="entry name" value="Mao_N_sf"/>
</dbReference>
<dbReference type="RefSeq" id="WP_377469663.1">
    <property type="nucleotide sequence ID" value="NZ_JBHLWN010000031.1"/>
</dbReference>
<dbReference type="Pfam" id="PF07833">
    <property type="entry name" value="Cu_amine_oxidN1"/>
    <property type="match status" value="1"/>
</dbReference>
<dbReference type="SUPFAM" id="SSF55383">
    <property type="entry name" value="Copper amine oxidase, domain N"/>
    <property type="match status" value="1"/>
</dbReference>
<accession>A0ABV6DIL5</accession>
<sequence length="551" mass="60022">MNKKPAKQTLGHVKVQMNSVYTRSKPAKRAFALVVNGVLMTTALVGQLVLGGGSALAAPSSPSLSSPITTAQQQTISSGYETYVYDEDTYVSNLNKAVAALKESGWSIETVTQVIDSLSAIEEKMDGGFAFQGESLRTALTNTKIVVTIQGGDGLSTLRGQSNTIVSQINRIKDRLDGTSTAPSGKSKVMIASVQKKDPVVVIDNVVQNYPQPPIMMNGSVLVPLRGIFETLGANVDWNGATETVTATKGSTTIRLTVGQSEATVNGKTVKLAIPSQKVNGSTMVPLRFVSESLGGTVRWDGATYTVFIESAVRGSENTGTVQEPVTTGTILPAEQIRIVDMDGKFIEYRNFEKRTVRYGRHDYGSLNQSQYDTVMKIVDKAVAGLDKVDISQEEQYLTEYMNGARWSGDKSDRSERNKGLYYAEQLYGELMADGVSKEEIVKIIKARILSTQLVGKAKDIGEAPFSAYQALIELNRGCESISQVDSAVFDVLGYNTMIYGPEGHAESAIMINGKWYNLTSLQRLPNFDQWEKDFFIYVQPTDGSKITLKH</sequence>